<evidence type="ECO:0000313" key="3">
    <source>
        <dbReference type="Proteomes" id="UP001498476"/>
    </source>
</evidence>
<keyword evidence="1" id="KW-0812">Transmembrane</keyword>
<evidence type="ECO:0000256" key="1">
    <source>
        <dbReference type="SAM" id="Phobius"/>
    </source>
</evidence>
<dbReference type="InterPro" id="IPR021514">
    <property type="entry name" value="DUF3176"/>
</dbReference>
<feature type="transmembrane region" description="Helical" evidence="1">
    <location>
        <begin position="21"/>
        <end position="46"/>
    </location>
</feature>
<feature type="transmembrane region" description="Helical" evidence="1">
    <location>
        <begin position="134"/>
        <end position="152"/>
    </location>
</feature>
<dbReference type="Pfam" id="PF11374">
    <property type="entry name" value="DUF3176"/>
    <property type="match status" value="1"/>
</dbReference>
<keyword evidence="1" id="KW-0472">Membrane</keyword>
<proteinExistence type="predicted"/>
<reference evidence="2 3" key="1">
    <citation type="journal article" date="2025" name="Microbiol. Resour. Announc.">
        <title>Draft genome sequences for Neonectria magnoliae and Neonectria punicea, canker pathogens of Liriodendron tulipifera and Acer saccharum in West Virginia.</title>
        <authorList>
            <person name="Petronek H.M."/>
            <person name="Kasson M.T."/>
            <person name="Metheny A.M."/>
            <person name="Stauder C.M."/>
            <person name="Lovett B."/>
            <person name="Lynch S.C."/>
            <person name="Garnas J.R."/>
            <person name="Kasson L.R."/>
            <person name="Stajich J.E."/>
        </authorList>
    </citation>
    <scope>NUCLEOTIDE SEQUENCE [LARGE SCALE GENOMIC DNA]</scope>
    <source>
        <strain evidence="2 3">NRRL 64653</strain>
    </source>
</reference>
<feature type="transmembrane region" description="Helical" evidence="1">
    <location>
        <begin position="66"/>
        <end position="86"/>
    </location>
</feature>
<sequence>MNRKRRLQDDSLLGRPPLRHVFRFWSFEIPSLILAVGLLVVIVTILAAHHGQKLPDWPYKLNLNTIIALLSTVFRATIVMILAEMIGQSKWTWFKDGARPLSHLQAFDEASRSSILGSLNLVAMLRFGFRGNPLAMTAALATVLSLAVGPFTQQAIRTVPCPQTVSGLNATIPVANSVSGEDTFFQYSAGYFELGAGLKGAMINGLTDSHGNDSAIQATCPTGNCTFPEFAKISHSTIGMCSKCMDTTESVSVTFRDAVNNEGIMNVTVNDLWVGAGNFNPALAVGTGNRSFAESIMDLDFRDIAYDSIVNVTVLTYSRTPCTAKGSCPFNVTLPKEPANQYYVATSCALYPCMKNIAASVKSGKLEEKVLTTVPARRDSLFSSTVGSLYAPREVVKSPCVIGEQVLRCGQLFTGPQYHG</sequence>
<dbReference type="Proteomes" id="UP001498476">
    <property type="component" value="Unassembled WGS sequence"/>
</dbReference>
<dbReference type="PANTHER" id="PTHR35394">
    <property type="entry name" value="DUF3176 DOMAIN-CONTAINING PROTEIN"/>
    <property type="match status" value="1"/>
</dbReference>
<evidence type="ECO:0000313" key="2">
    <source>
        <dbReference type="EMBL" id="KAK7408053.1"/>
    </source>
</evidence>
<dbReference type="EMBL" id="JAZAVJ010000200">
    <property type="protein sequence ID" value="KAK7408053.1"/>
    <property type="molecule type" value="Genomic_DNA"/>
</dbReference>
<accession>A0ABR1GRP1</accession>
<keyword evidence="3" id="KW-1185">Reference proteome</keyword>
<keyword evidence="1" id="KW-1133">Transmembrane helix</keyword>
<comment type="caution">
    <text evidence="2">The sequence shown here is derived from an EMBL/GenBank/DDBJ whole genome shotgun (WGS) entry which is preliminary data.</text>
</comment>
<organism evidence="2 3">
    <name type="scientific">Neonectria punicea</name>
    <dbReference type="NCBI Taxonomy" id="979145"/>
    <lineage>
        <taxon>Eukaryota</taxon>
        <taxon>Fungi</taxon>
        <taxon>Dikarya</taxon>
        <taxon>Ascomycota</taxon>
        <taxon>Pezizomycotina</taxon>
        <taxon>Sordariomycetes</taxon>
        <taxon>Hypocreomycetidae</taxon>
        <taxon>Hypocreales</taxon>
        <taxon>Nectriaceae</taxon>
        <taxon>Neonectria</taxon>
    </lineage>
</organism>
<dbReference type="PANTHER" id="PTHR35394:SF6">
    <property type="entry name" value="DUF3176 DOMAIN-CONTAINING PROTEIN"/>
    <property type="match status" value="1"/>
</dbReference>
<gene>
    <name evidence="2" type="ORF">QQX98_009768</name>
</gene>
<name>A0ABR1GRP1_9HYPO</name>
<protein>
    <submittedName>
        <fullName evidence="2">Uncharacterized protein</fullName>
    </submittedName>
</protein>